<dbReference type="PATRIC" id="fig|698759.3.peg.5366"/>
<organism evidence="1 2">
    <name type="scientific">Streptomyces ipomoeae 91-03</name>
    <dbReference type="NCBI Taxonomy" id="698759"/>
    <lineage>
        <taxon>Bacteria</taxon>
        <taxon>Bacillati</taxon>
        <taxon>Actinomycetota</taxon>
        <taxon>Actinomycetes</taxon>
        <taxon>Kitasatosporales</taxon>
        <taxon>Streptomycetaceae</taxon>
        <taxon>Streptomyces</taxon>
    </lineage>
</organism>
<gene>
    <name evidence="1" type="ORF">STRIP9103_08637</name>
</gene>
<sequence>MVPYFADLTDIRAFWAQVGEALRSGTAPQTLPSADSGVPLPAARLRTLLTDASRVLTADRVVA</sequence>
<dbReference type="EMBL" id="AEJC01000401">
    <property type="protein sequence ID" value="EKX63985.1"/>
    <property type="molecule type" value="Genomic_DNA"/>
</dbReference>
<protein>
    <submittedName>
        <fullName evidence="1">Uncharacterized protein</fullName>
    </submittedName>
</protein>
<dbReference type="Proteomes" id="UP000010411">
    <property type="component" value="Unassembled WGS sequence"/>
</dbReference>
<accession>L1KU45</accession>
<reference evidence="1 2" key="1">
    <citation type="submission" date="2012-11" db="EMBL/GenBank/DDBJ databases">
        <authorList>
            <person name="Huguet-Tapia J.C."/>
            <person name="Durkin A.S."/>
            <person name="Pettis G.S."/>
            <person name="Badger J.H."/>
        </authorList>
    </citation>
    <scope>NUCLEOTIDE SEQUENCE [LARGE SCALE GENOMIC DNA]</scope>
    <source>
        <strain evidence="1 2">91-03</strain>
    </source>
</reference>
<proteinExistence type="predicted"/>
<evidence type="ECO:0000313" key="2">
    <source>
        <dbReference type="Proteomes" id="UP000010411"/>
    </source>
</evidence>
<evidence type="ECO:0000313" key="1">
    <source>
        <dbReference type="EMBL" id="EKX63985.1"/>
    </source>
</evidence>
<dbReference type="AlphaFoldDB" id="L1KU45"/>
<name>L1KU45_9ACTN</name>
<comment type="caution">
    <text evidence="1">The sequence shown here is derived from an EMBL/GenBank/DDBJ whole genome shotgun (WGS) entry which is preliminary data.</text>
</comment>
<keyword evidence="2" id="KW-1185">Reference proteome</keyword>